<dbReference type="GO" id="GO:0005794">
    <property type="term" value="C:Golgi apparatus"/>
    <property type="evidence" value="ECO:0007669"/>
    <property type="project" value="UniProtKB-SubCell"/>
</dbReference>
<protein>
    <recommendedName>
        <fullName evidence="6">TATA element modulatory factor 1 TATA binding domain-containing protein</fullName>
    </recommendedName>
</protein>
<name>A0A024S8K7_HYPJR</name>
<feature type="compositionally biased region" description="Low complexity" evidence="5">
    <location>
        <begin position="40"/>
        <end position="57"/>
    </location>
</feature>
<dbReference type="Proteomes" id="UP000024376">
    <property type="component" value="Unassembled WGS sequence"/>
</dbReference>
<organism evidence="7 8">
    <name type="scientific">Hypocrea jecorina (strain ATCC 56765 / BCRC 32924 / NRRL 11460 / Rut C-30)</name>
    <name type="common">Trichoderma reesei</name>
    <dbReference type="NCBI Taxonomy" id="1344414"/>
    <lineage>
        <taxon>Eukaryota</taxon>
        <taxon>Fungi</taxon>
        <taxon>Dikarya</taxon>
        <taxon>Ascomycota</taxon>
        <taxon>Pezizomycotina</taxon>
        <taxon>Sordariomycetes</taxon>
        <taxon>Hypocreomycetidae</taxon>
        <taxon>Hypocreales</taxon>
        <taxon>Hypocreaceae</taxon>
        <taxon>Trichoderma</taxon>
    </lineage>
</organism>
<evidence type="ECO:0000256" key="1">
    <source>
        <dbReference type="ARBA" id="ARBA00004555"/>
    </source>
</evidence>
<keyword evidence="3 4" id="KW-0175">Coiled coil</keyword>
<evidence type="ECO:0000256" key="5">
    <source>
        <dbReference type="SAM" id="MobiDB-lite"/>
    </source>
</evidence>
<feature type="domain" description="TATA element modulatory factor 1 TATA binding" evidence="6">
    <location>
        <begin position="783"/>
        <end position="896"/>
    </location>
</feature>
<feature type="compositionally biased region" description="Basic and acidic residues" evidence="5">
    <location>
        <begin position="114"/>
        <end position="135"/>
    </location>
</feature>
<feature type="compositionally biased region" description="Low complexity" evidence="5">
    <location>
        <begin position="82"/>
        <end position="95"/>
    </location>
</feature>
<feature type="compositionally biased region" description="Pro residues" evidence="5">
    <location>
        <begin position="738"/>
        <end position="756"/>
    </location>
</feature>
<dbReference type="Pfam" id="PF12329">
    <property type="entry name" value="TMF_DNA_bd"/>
    <property type="match status" value="1"/>
</dbReference>
<evidence type="ECO:0000313" key="8">
    <source>
        <dbReference type="Proteomes" id="UP000024376"/>
    </source>
</evidence>
<dbReference type="InterPro" id="IPR022092">
    <property type="entry name" value="TMF_DNA-bd"/>
</dbReference>
<evidence type="ECO:0000259" key="6">
    <source>
        <dbReference type="Pfam" id="PF12325"/>
    </source>
</evidence>
<dbReference type="KEGG" id="trr:M419DRAFT_79682"/>
<feature type="compositionally biased region" description="Polar residues" evidence="5">
    <location>
        <begin position="576"/>
        <end position="587"/>
    </location>
</feature>
<proteinExistence type="predicted"/>
<feature type="compositionally biased region" description="Basic and acidic residues" evidence="5">
    <location>
        <begin position="208"/>
        <end position="218"/>
    </location>
</feature>
<sequence>MAAPGGKASSRWGSFLQQAVAGVESRLDTILAESDDDRGAAATTATNNAAGAKASSTDIIITATSRASSTNRANDRLQARLAKAMAGKNAPAAAGVDRASASPRSSVDVASRSSMERASMDKGDRAGTEAEKQAAETETESESTRTTADSTTTTTTTTTATSTTETATTIPIPIIIADEDTASEVVVKSAPDEVKGGDSVADPQAQQEAEKEPSKEDGIASLQPAKDEASPESSHGATEVVGNGVDVSELARELEEAKRQHREEIQEYVERIDSLQSKLQYLSKTAADAAKEAASSARPGSLEKKLAEKDERIALLMEEGQKLAGAEQKYRATIKALRLQMGERDKQLDEARKARDKAASEAEALRKRLDGDEEKTRRQQEAIKATAALRKEIDSLKKENSSKDAAIRRLEQEVKAKEEQGEAAKADALSKAIAAERAKQKELEEASAALKAELEALSDKARLDAIEWAEKLDRAVQRGSAVKAELRLELQNMERKLEGVRVTAEEAASGTGGEAQVKLLRQIETLQSQYAIARQNWQGIEASLMAKTTSLERERDEAERRESEMRKKARDAVSLTEHNYSSSSSALKTHAKRSRALEDELQDAQLQLEACREELAALKKSTKATEAALEQVRAELDKERRAASRTFSPDSGRQWIDEVAGATASRTQSRPESPLLSVPRTFSSEAVGLSVPPSRIRRSPTPVSIADNATEGLGILRRSPHVPIRTGTGTSSITGSIPPTPFSPLEPPLGSPPAIPPSVTERENEITDTAPSSPRNIAQDMISVSTVAAGPSVQLVERMSAAIRRLEAERVAAKEEMARVCSQRDEARADMVGLMKELEEAKAATARVQELEKQVAELDTRYQTTLELLGEKSELVEELRADVDDVKAMYRELVERTVK</sequence>
<keyword evidence="2" id="KW-0333">Golgi apparatus</keyword>
<feature type="compositionally biased region" description="Polar residues" evidence="5">
    <location>
        <begin position="58"/>
        <end position="72"/>
    </location>
</feature>
<gene>
    <name evidence="7" type="ORF">M419DRAFT_79682</name>
</gene>
<dbReference type="InterPro" id="IPR022091">
    <property type="entry name" value="TMF_TATA-bd"/>
</dbReference>
<feature type="compositionally biased region" description="Low complexity" evidence="5">
    <location>
        <begin position="723"/>
        <end position="737"/>
    </location>
</feature>
<evidence type="ECO:0000256" key="4">
    <source>
        <dbReference type="SAM" id="Coils"/>
    </source>
</evidence>
<dbReference type="GO" id="GO:0005783">
    <property type="term" value="C:endoplasmic reticulum"/>
    <property type="evidence" value="ECO:0007669"/>
    <property type="project" value="TreeGrafter"/>
</dbReference>
<feature type="coiled-coil region" evidence="4">
    <location>
        <begin position="796"/>
        <end position="896"/>
    </location>
</feature>
<feature type="region of interest" description="Disordered" evidence="5">
    <location>
        <begin position="343"/>
        <end position="380"/>
    </location>
</feature>
<feature type="region of interest" description="Disordered" evidence="5">
    <location>
        <begin position="686"/>
        <end position="705"/>
    </location>
</feature>
<feature type="compositionally biased region" description="Low complexity" evidence="5">
    <location>
        <begin position="144"/>
        <end position="169"/>
    </location>
</feature>
<dbReference type="EMBL" id="KI911147">
    <property type="protein sequence ID" value="ETS01684.1"/>
    <property type="molecule type" value="Genomic_DNA"/>
</dbReference>
<dbReference type="PANTHER" id="PTHR46515:SF1">
    <property type="entry name" value="TATA ELEMENT MODULATORY FACTOR"/>
    <property type="match status" value="1"/>
</dbReference>
<feature type="compositionally biased region" description="Basic and acidic residues" evidence="5">
    <location>
        <begin position="550"/>
        <end position="566"/>
    </location>
</feature>
<dbReference type="InterPro" id="IPR052602">
    <property type="entry name" value="Growth_transcription_reg"/>
</dbReference>
<dbReference type="Pfam" id="PF12325">
    <property type="entry name" value="TMF_TATA_bd"/>
    <property type="match status" value="1"/>
</dbReference>
<feature type="compositionally biased region" description="Polar residues" evidence="5">
    <location>
        <begin position="767"/>
        <end position="777"/>
    </location>
</feature>
<dbReference type="OrthoDB" id="74178at2759"/>
<dbReference type="AlphaFoldDB" id="A0A024S8K7"/>
<feature type="coiled-coil region" evidence="4">
    <location>
        <begin position="247"/>
        <end position="292"/>
    </location>
</feature>
<reference evidence="8" key="1">
    <citation type="journal article" date="2013" name="Ind. Biotechnol.">
        <title>Comparative genomics analysis of Trichoderma reesei strains.</title>
        <authorList>
            <person name="Koike H."/>
            <person name="Aerts A."/>
            <person name="LaButti K."/>
            <person name="Grigoriev I.V."/>
            <person name="Baker S.E."/>
        </authorList>
    </citation>
    <scope>NUCLEOTIDE SEQUENCE [LARGE SCALE GENOMIC DNA]</scope>
    <source>
        <strain evidence="8">ATCC 56765 / BCRC 32924 / NRRL 11460 / Rut C-30</strain>
    </source>
</reference>
<feature type="region of interest" description="Disordered" evidence="5">
    <location>
        <begin position="720"/>
        <end position="777"/>
    </location>
</feature>
<comment type="subcellular location">
    <subcellularLocation>
        <location evidence="1">Golgi apparatus</location>
    </subcellularLocation>
</comment>
<feature type="region of interest" description="Disordered" evidence="5">
    <location>
        <begin position="550"/>
        <end position="588"/>
    </location>
</feature>
<dbReference type="HOGENOM" id="CLU_013114_0_0_1"/>
<feature type="region of interest" description="Disordered" evidence="5">
    <location>
        <begin position="636"/>
        <end position="655"/>
    </location>
</feature>
<evidence type="ECO:0000256" key="2">
    <source>
        <dbReference type="ARBA" id="ARBA00023034"/>
    </source>
</evidence>
<feature type="region of interest" description="Disordered" evidence="5">
    <location>
        <begin position="34"/>
        <end position="245"/>
    </location>
</feature>
<evidence type="ECO:0000313" key="7">
    <source>
        <dbReference type="EMBL" id="ETS01684.1"/>
    </source>
</evidence>
<accession>A0A024S8K7</accession>
<dbReference type="PANTHER" id="PTHR46515">
    <property type="entry name" value="TATA ELEMENT MODULATORY FACTOR TMF1"/>
    <property type="match status" value="1"/>
</dbReference>
<evidence type="ECO:0000256" key="3">
    <source>
        <dbReference type="ARBA" id="ARBA00023054"/>
    </source>
</evidence>